<keyword evidence="3" id="KW-1185">Reference proteome</keyword>
<feature type="compositionally biased region" description="Polar residues" evidence="1">
    <location>
        <begin position="438"/>
        <end position="448"/>
    </location>
</feature>
<name>A0AAD9J005_9ANNE</name>
<organism evidence="2 3">
    <name type="scientific">Paralvinella palmiformis</name>
    <dbReference type="NCBI Taxonomy" id="53620"/>
    <lineage>
        <taxon>Eukaryota</taxon>
        <taxon>Metazoa</taxon>
        <taxon>Spiralia</taxon>
        <taxon>Lophotrochozoa</taxon>
        <taxon>Annelida</taxon>
        <taxon>Polychaeta</taxon>
        <taxon>Sedentaria</taxon>
        <taxon>Canalipalpata</taxon>
        <taxon>Terebellida</taxon>
        <taxon>Terebelliformia</taxon>
        <taxon>Alvinellidae</taxon>
        <taxon>Paralvinella</taxon>
    </lineage>
</organism>
<evidence type="ECO:0000313" key="3">
    <source>
        <dbReference type="Proteomes" id="UP001208570"/>
    </source>
</evidence>
<protein>
    <submittedName>
        <fullName evidence="2">Uncharacterized protein</fullName>
    </submittedName>
</protein>
<accession>A0AAD9J005</accession>
<sequence>MIRTVKDVVLSGQSVSCNDLYDMIRTVKDVVLSGQSVSCNDLYDMIRTVKDVVLSGQSVSCNDLYDTIRTVKDVVLSGQSVSCNDLYDMIRTVKDVVLSGQSVSCNDLYDMIRTAKDVVLSGQSVSHNDLYDMIRTVKDVVLSGQSVSCNDLYDMIRTVKDVVLSGQSVSCNDLYDMIRTVKDVVLSDSLEIKRYNGQRFDTNLCAFNKVSNIIKVYVGGPLTNNNNNITLEVNSSSLNDIYQETLDKCNGTSACHGSLYAVSNWQYRSKEGMVNITYQVIQYDCNLPDTGYSLNYVITPVRDYLTTPRCPFGRRIHVDDVYCGKIIQNSDVDCVTDESYTRGEIKEKCDGKFICDPFYINYIYISCPRIRSWDILADYVVIQYHCIVSDNYLYQMTCSKKLAESQSESNQQTLQDYADVQFDQTDSVRIGKKKETGQDSYTDPSSEPNVEGEPSTLYENAAFVEGKSMTQTKEKGIEELYAIVDKKRIKTFDAKGHPDVTGMIQTKNNKSQQDADPTVYNLATGYPEETATNEKYEETKLYDTNNSGDDTFIIENESYASK</sequence>
<gene>
    <name evidence="2" type="ORF">LSH36_791g00027</name>
</gene>
<feature type="region of interest" description="Disordered" evidence="1">
    <location>
        <begin position="429"/>
        <end position="453"/>
    </location>
</feature>
<dbReference type="EMBL" id="JAODUP010000791">
    <property type="protein sequence ID" value="KAK2144044.1"/>
    <property type="molecule type" value="Genomic_DNA"/>
</dbReference>
<reference evidence="2" key="1">
    <citation type="journal article" date="2023" name="Mol. Biol. Evol.">
        <title>Third-Generation Sequencing Reveals the Adaptive Role of the Epigenome in Three Deep-Sea Polychaetes.</title>
        <authorList>
            <person name="Perez M."/>
            <person name="Aroh O."/>
            <person name="Sun Y."/>
            <person name="Lan Y."/>
            <person name="Juniper S.K."/>
            <person name="Young C.R."/>
            <person name="Angers B."/>
            <person name="Qian P.Y."/>
        </authorList>
    </citation>
    <scope>NUCLEOTIDE SEQUENCE</scope>
    <source>
        <strain evidence="2">P08H-3</strain>
    </source>
</reference>
<proteinExistence type="predicted"/>
<dbReference type="Proteomes" id="UP001208570">
    <property type="component" value="Unassembled WGS sequence"/>
</dbReference>
<feature type="region of interest" description="Disordered" evidence="1">
    <location>
        <begin position="542"/>
        <end position="562"/>
    </location>
</feature>
<dbReference type="AlphaFoldDB" id="A0AAD9J005"/>
<evidence type="ECO:0000256" key="1">
    <source>
        <dbReference type="SAM" id="MobiDB-lite"/>
    </source>
</evidence>
<evidence type="ECO:0000313" key="2">
    <source>
        <dbReference type="EMBL" id="KAK2144044.1"/>
    </source>
</evidence>
<comment type="caution">
    <text evidence="2">The sequence shown here is derived from an EMBL/GenBank/DDBJ whole genome shotgun (WGS) entry which is preliminary data.</text>
</comment>